<dbReference type="GO" id="GO:0008270">
    <property type="term" value="F:zinc ion binding"/>
    <property type="evidence" value="ECO:0007669"/>
    <property type="project" value="UniProtKB-KW"/>
</dbReference>
<dbReference type="PANTHER" id="PTHR43888">
    <property type="entry name" value="DNAJ-LIKE-2, ISOFORM A-RELATED"/>
    <property type="match status" value="1"/>
</dbReference>
<dbReference type="CDD" id="cd10719">
    <property type="entry name" value="DnaJ_zf"/>
    <property type="match status" value="1"/>
</dbReference>
<feature type="domain" description="J" evidence="5">
    <location>
        <begin position="6"/>
        <end position="72"/>
    </location>
</feature>
<dbReference type="CDD" id="cd06257">
    <property type="entry name" value="DnaJ"/>
    <property type="match status" value="1"/>
</dbReference>
<dbReference type="Pfam" id="PF01556">
    <property type="entry name" value="DnaJ_C"/>
    <property type="match status" value="1"/>
</dbReference>
<dbReference type="Gene3D" id="1.10.287.110">
    <property type="entry name" value="DnaJ domain"/>
    <property type="match status" value="1"/>
</dbReference>
<evidence type="ECO:0008006" key="8">
    <source>
        <dbReference type="Google" id="ProtNLM"/>
    </source>
</evidence>
<dbReference type="Pfam" id="PF00684">
    <property type="entry name" value="DnaJ_CXXCXGXG"/>
    <property type="match status" value="1"/>
</dbReference>
<dbReference type="EMBL" id="MN739900">
    <property type="protein sequence ID" value="QHT76720.1"/>
    <property type="molecule type" value="Genomic_DNA"/>
</dbReference>
<dbReference type="GO" id="GO:0051082">
    <property type="term" value="F:unfolded protein binding"/>
    <property type="evidence" value="ECO:0007669"/>
    <property type="project" value="InterPro"/>
</dbReference>
<dbReference type="AlphaFoldDB" id="A0A6C0H8M7"/>
<evidence type="ECO:0000256" key="1">
    <source>
        <dbReference type="ARBA" id="ARBA00022723"/>
    </source>
</evidence>
<dbReference type="Gene3D" id="2.10.230.10">
    <property type="entry name" value="Heat shock protein DnaJ, cysteine-rich domain"/>
    <property type="match status" value="1"/>
</dbReference>
<dbReference type="CDD" id="cd10747">
    <property type="entry name" value="DnaJ_C"/>
    <property type="match status" value="1"/>
</dbReference>
<feature type="domain" description="CR-type" evidence="6">
    <location>
        <begin position="130"/>
        <end position="211"/>
    </location>
</feature>
<evidence type="ECO:0000259" key="5">
    <source>
        <dbReference type="PROSITE" id="PS50076"/>
    </source>
</evidence>
<dbReference type="GO" id="GO:0030544">
    <property type="term" value="F:Hsp70 protein binding"/>
    <property type="evidence" value="ECO:0007669"/>
    <property type="project" value="InterPro"/>
</dbReference>
<sequence length="365" mass="41746">MVKDNSLYDKLELTSSASENDIKKAYARLSKKWHPDKNPNNIEEATRKFQEINEAKEILLNPEKRTQYDMGGSNNHHDVSNFFNEVMKQHFSFNTNFSFNFNNQNNNAQPEVLENIIANLNVTLEQIYNQDEISFSYKYKHYCSKCNGYGTDNGSPPCCNKCNGKGMVIQVHQTGFSIQQIANTCDQCLGSGKFVNSNCTNCNGSGFELKDRQLSVKLSPGVSSGNEIKLTGKGHHYKNDKTDLILIIQENPHKYFKREHNNLLIDIELKLYEALYGFNKLITYLDGSQLNLFYRGITDYGTTRCAEKYGMHIHNSTDKGNLIINFTFKLPNLSLDIINLLHDKNDIQQTYEDISKLNISKITLI</sequence>
<dbReference type="PROSITE" id="PS50076">
    <property type="entry name" value="DNAJ_2"/>
    <property type="match status" value="1"/>
</dbReference>
<dbReference type="PROSITE" id="PS51188">
    <property type="entry name" value="ZF_CR"/>
    <property type="match status" value="1"/>
</dbReference>
<proteinExistence type="predicted"/>
<organism evidence="7">
    <name type="scientific">viral metagenome</name>
    <dbReference type="NCBI Taxonomy" id="1070528"/>
    <lineage>
        <taxon>unclassified sequences</taxon>
        <taxon>metagenomes</taxon>
        <taxon>organismal metagenomes</taxon>
    </lineage>
</organism>
<dbReference type="SUPFAM" id="SSF49493">
    <property type="entry name" value="HSP40/DnaJ peptide-binding domain"/>
    <property type="match status" value="2"/>
</dbReference>
<evidence type="ECO:0000313" key="7">
    <source>
        <dbReference type="EMBL" id="QHT76720.1"/>
    </source>
</evidence>
<dbReference type="InterPro" id="IPR044713">
    <property type="entry name" value="DNJA1/2-like"/>
</dbReference>
<dbReference type="FunFam" id="2.10.230.10:FF:000001">
    <property type="entry name" value="DnaJ subfamily A member 2"/>
    <property type="match status" value="1"/>
</dbReference>
<evidence type="ECO:0000256" key="2">
    <source>
        <dbReference type="ARBA" id="ARBA00022737"/>
    </source>
</evidence>
<dbReference type="Pfam" id="PF00226">
    <property type="entry name" value="DnaJ"/>
    <property type="match status" value="1"/>
</dbReference>
<dbReference type="SMART" id="SM00271">
    <property type="entry name" value="DnaJ"/>
    <property type="match status" value="1"/>
</dbReference>
<keyword evidence="4" id="KW-0862">Zinc</keyword>
<dbReference type="SUPFAM" id="SSF57938">
    <property type="entry name" value="DnaJ/Hsp40 cysteine-rich domain"/>
    <property type="match status" value="1"/>
</dbReference>
<reference evidence="7" key="1">
    <citation type="journal article" date="2020" name="Nature">
        <title>Giant virus diversity and host interactions through global metagenomics.</title>
        <authorList>
            <person name="Schulz F."/>
            <person name="Roux S."/>
            <person name="Paez-Espino D."/>
            <person name="Jungbluth S."/>
            <person name="Walsh D.A."/>
            <person name="Denef V.J."/>
            <person name="McMahon K.D."/>
            <person name="Konstantinidis K.T."/>
            <person name="Eloe-Fadrosh E.A."/>
            <person name="Kyrpides N.C."/>
            <person name="Woyke T."/>
        </authorList>
    </citation>
    <scope>NUCLEOTIDE SEQUENCE</scope>
    <source>
        <strain evidence="7">GVMAG-M-3300023179-82</strain>
    </source>
</reference>
<dbReference type="InterPro" id="IPR002939">
    <property type="entry name" value="DnaJ_C"/>
</dbReference>
<dbReference type="InterPro" id="IPR008971">
    <property type="entry name" value="HSP40/DnaJ_pept-bd"/>
</dbReference>
<keyword evidence="2" id="KW-0677">Repeat</keyword>
<dbReference type="InterPro" id="IPR036869">
    <property type="entry name" value="J_dom_sf"/>
</dbReference>
<dbReference type="Gene3D" id="2.60.260.20">
    <property type="entry name" value="Urease metallochaperone UreE, N-terminal domain"/>
    <property type="match status" value="2"/>
</dbReference>
<keyword evidence="1" id="KW-0479">Metal-binding</keyword>
<dbReference type="InterPro" id="IPR001305">
    <property type="entry name" value="HSP_DnaJ_Cys-rich_dom"/>
</dbReference>
<dbReference type="SUPFAM" id="SSF46565">
    <property type="entry name" value="Chaperone J-domain"/>
    <property type="match status" value="1"/>
</dbReference>
<accession>A0A6C0H8M7</accession>
<name>A0A6C0H8M7_9ZZZZ</name>
<dbReference type="PRINTS" id="PR00625">
    <property type="entry name" value="JDOMAIN"/>
</dbReference>
<keyword evidence="3" id="KW-0863">Zinc-finger</keyword>
<evidence type="ECO:0000256" key="3">
    <source>
        <dbReference type="ARBA" id="ARBA00022771"/>
    </source>
</evidence>
<dbReference type="InterPro" id="IPR036410">
    <property type="entry name" value="HSP_DnaJ_Cys-rich_dom_sf"/>
</dbReference>
<evidence type="ECO:0000256" key="4">
    <source>
        <dbReference type="ARBA" id="ARBA00022833"/>
    </source>
</evidence>
<evidence type="ECO:0000259" key="6">
    <source>
        <dbReference type="PROSITE" id="PS51188"/>
    </source>
</evidence>
<dbReference type="GO" id="GO:0006457">
    <property type="term" value="P:protein folding"/>
    <property type="evidence" value="ECO:0007669"/>
    <property type="project" value="InterPro"/>
</dbReference>
<dbReference type="InterPro" id="IPR001623">
    <property type="entry name" value="DnaJ_domain"/>
</dbReference>
<protein>
    <recommendedName>
        <fullName evidence="8">J domain-containing protein</fullName>
    </recommendedName>
</protein>